<reference evidence="16 17" key="1">
    <citation type="journal article" date="2015" name="Genome Announc.">
        <title>Complete Genome Sequence of Spiroplasma cantharicola CC-1T (DSM 21588), a Bacterium Isolated from Soldier Beetle (Cantharis carolinus).</title>
        <authorList>
            <person name="Lo W.S."/>
            <person name="Liu P.Y."/>
            <person name="Kuo C.H."/>
        </authorList>
    </citation>
    <scope>NUCLEOTIDE SEQUENCE [LARGE SCALE GENOMIC DNA]</scope>
    <source>
        <strain evidence="16 17">CC-1</strain>
    </source>
</reference>
<evidence type="ECO:0000256" key="3">
    <source>
        <dbReference type="ARBA" id="ARBA00022475"/>
    </source>
</evidence>
<dbReference type="PROSITE" id="PS51098">
    <property type="entry name" value="PTS_EIIB_TYPE_1"/>
    <property type="match status" value="1"/>
</dbReference>
<dbReference type="InterPro" id="IPR001996">
    <property type="entry name" value="PTS_IIB_1"/>
</dbReference>
<dbReference type="GO" id="GO:0005886">
    <property type="term" value="C:plasma membrane"/>
    <property type="evidence" value="ECO:0007669"/>
    <property type="project" value="UniProtKB-SubCell"/>
</dbReference>
<evidence type="ECO:0000256" key="11">
    <source>
        <dbReference type="PROSITE-ProRule" id="PRU00421"/>
    </source>
</evidence>
<keyword evidence="12" id="KW-0175">Coiled coil</keyword>
<dbReference type="PROSITE" id="PS01035">
    <property type="entry name" value="PTS_EIIB_TYPE_1_CYS"/>
    <property type="match status" value="1"/>
</dbReference>
<sequence>MSKEERSIVLIQNIFDKIGGGENIKDVYHCATRMRLTLFNPQIVDLKEIKKIVNIKGALWSNGELQLIIGQEVSKVTSILKNQLNNFKTNNTDNFKIKQQENLNNFSLWKRLIKSVSAIFGPLIPFLVGVGLIMALQQFLLRTGLVNDPTIESAIIGQDYNVFDVILNAIASTGFKMMGVIAIWSTVRYLGGKPAIAIALGLLMITPIIPESGIELFKLGTWNISIKPFYSTILVFIVMGIIIAYFQKLMEKHFNPVADFILNPFLILLLGGLLAFFIMGPIMGVIENLLLNVFNWFMNLPIGLGAMVVGLTWQPLVVLGVHNILFFAAIADLQKGNPSLFLAAAFAAAWAQMGATIAVGLKSKKTIDKSACFAAALPGIISGPTESCIYGVNLPKGLPFITGTLAGAIGGWVIGIFQVKLDNLAGLGGIVGFLAYTNSLALAILIDLFAFGLGIAFTFFFWKEEKSEKVLALKTTKKFSKEKFLNQEIDFSAKNLIYYFNKLNQKKIKDAELIEAIKQAKVKLIKVDLQLENKVNQFIKDLENEKYNSKNKKNIISLLKNIKSDRQKILRNYYRDLLVNVKNLNTLNFFSKKIYNLIIKNKNLKYKLDKLIIIEEKNQADLFNKKGMKDSNLEINLVKKSKLENKIKKLEIEITEVENKIKESSLILISKKNEHYLLIDKKISEMEIIMNEDFNFYRNKYYYDIYDLEIKENLIQIKRV</sequence>
<feature type="domain" description="PTS EIIC type-1" evidence="15">
    <location>
        <begin position="114"/>
        <end position="475"/>
    </location>
</feature>
<feature type="transmembrane region" description="Helical" evidence="13">
    <location>
        <begin position="229"/>
        <end position="248"/>
    </location>
</feature>
<evidence type="ECO:0000256" key="4">
    <source>
        <dbReference type="ARBA" id="ARBA00022597"/>
    </source>
</evidence>
<evidence type="ECO:0000259" key="14">
    <source>
        <dbReference type="PROSITE" id="PS51098"/>
    </source>
</evidence>
<proteinExistence type="predicted"/>
<feature type="transmembrane region" description="Helical" evidence="13">
    <location>
        <begin position="439"/>
        <end position="462"/>
    </location>
</feature>
<evidence type="ECO:0000256" key="10">
    <source>
        <dbReference type="ARBA" id="ARBA00023136"/>
    </source>
</evidence>
<dbReference type="Pfam" id="PF00367">
    <property type="entry name" value="PTS_EIIB"/>
    <property type="match status" value="1"/>
</dbReference>
<comment type="subcellular location">
    <subcellularLocation>
        <location evidence="1">Cell membrane</location>
        <topology evidence="1">Multi-pass membrane protein</topology>
    </subcellularLocation>
</comment>
<feature type="coiled-coil region" evidence="12">
    <location>
        <begin position="633"/>
        <end position="667"/>
    </location>
</feature>
<dbReference type="RefSeq" id="WP_053946318.1">
    <property type="nucleotide sequence ID" value="NZ_CP012622.1"/>
</dbReference>
<accession>A0A0M4KCR4</accession>
<evidence type="ECO:0000256" key="2">
    <source>
        <dbReference type="ARBA" id="ARBA00022448"/>
    </source>
</evidence>
<dbReference type="InterPro" id="IPR050558">
    <property type="entry name" value="PTS_Sugar-Specific_Components"/>
</dbReference>
<dbReference type="SUPFAM" id="SSF55604">
    <property type="entry name" value="Glucose permease domain IIB"/>
    <property type="match status" value="1"/>
</dbReference>
<dbReference type="KEGG" id="scj:SCANT_v1c06590"/>
<gene>
    <name evidence="16" type="primary">scrA</name>
    <name evidence="16" type="ORF">SCANT_v1c06590</name>
</gene>
<dbReference type="GO" id="GO:0090563">
    <property type="term" value="F:protein-phosphocysteine-sugar phosphotransferase activity"/>
    <property type="evidence" value="ECO:0007669"/>
    <property type="project" value="TreeGrafter"/>
</dbReference>
<keyword evidence="6" id="KW-0598">Phosphotransferase system</keyword>
<name>A0A0M4KCR4_9MOLU</name>
<dbReference type="Proteomes" id="UP000063919">
    <property type="component" value="Chromosome"/>
</dbReference>
<dbReference type="InterPro" id="IPR013013">
    <property type="entry name" value="PTS_EIIC_1"/>
</dbReference>
<feature type="transmembrane region" description="Helical" evidence="13">
    <location>
        <begin position="160"/>
        <end position="183"/>
    </location>
</feature>
<keyword evidence="7 13" id="KW-0812">Transmembrane</keyword>
<dbReference type="AlphaFoldDB" id="A0A0M4KCR4"/>
<dbReference type="InterPro" id="IPR018113">
    <property type="entry name" value="PTrfase_EIIB_Cys"/>
</dbReference>
<dbReference type="GO" id="GO:0016301">
    <property type="term" value="F:kinase activity"/>
    <property type="evidence" value="ECO:0007669"/>
    <property type="project" value="UniProtKB-KW"/>
</dbReference>
<evidence type="ECO:0000256" key="8">
    <source>
        <dbReference type="ARBA" id="ARBA00022777"/>
    </source>
</evidence>
<dbReference type="STRING" id="362837.SCANT_v1c06590"/>
<feature type="transmembrane region" description="Helical" evidence="13">
    <location>
        <begin position="116"/>
        <end position="140"/>
    </location>
</feature>
<dbReference type="PATRIC" id="fig|362837.3.peg.675"/>
<keyword evidence="2" id="KW-0813">Transport</keyword>
<dbReference type="EMBL" id="CP012622">
    <property type="protein sequence ID" value="ALD66565.1"/>
    <property type="molecule type" value="Genomic_DNA"/>
</dbReference>
<evidence type="ECO:0000259" key="15">
    <source>
        <dbReference type="PROSITE" id="PS51103"/>
    </source>
</evidence>
<feature type="transmembrane region" description="Helical" evidence="13">
    <location>
        <begin position="260"/>
        <end position="283"/>
    </location>
</feature>
<dbReference type="PANTHER" id="PTHR30175:SF1">
    <property type="entry name" value="PTS SYSTEM ARBUTIN-, CELLOBIOSE-, AND SALICIN-SPECIFIC EIIBC COMPONENT-RELATED"/>
    <property type="match status" value="1"/>
</dbReference>
<dbReference type="PROSITE" id="PS51103">
    <property type="entry name" value="PTS_EIIC_TYPE_1"/>
    <property type="match status" value="1"/>
</dbReference>
<dbReference type="OrthoDB" id="400707at2"/>
<evidence type="ECO:0000313" key="17">
    <source>
        <dbReference type="Proteomes" id="UP000063919"/>
    </source>
</evidence>
<evidence type="ECO:0000256" key="13">
    <source>
        <dbReference type="SAM" id="Phobius"/>
    </source>
</evidence>
<dbReference type="InterPro" id="IPR003352">
    <property type="entry name" value="PTS_EIIC"/>
</dbReference>
<dbReference type="InterPro" id="IPR036878">
    <property type="entry name" value="Glu_permease_IIB"/>
</dbReference>
<feature type="transmembrane region" description="Helical" evidence="13">
    <location>
        <begin position="190"/>
        <end position="209"/>
    </location>
</feature>
<keyword evidence="3" id="KW-1003">Cell membrane</keyword>
<keyword evidence="4" id="KW-0762">Sugar transport</keyword>
<dbReference type="Pfam" id="PF02378">
    <property type="entry name" value="PTS_EIIC"/>
    <property type="match status" value="1"/>
</dbReference>
<feature type="domain" description="PTS EIIB type-1" evidence="14">
    <location>
        <begin position="8"/>
        <end position="90"/>
    </location>
</feature>
<evidence type="ECO:0000256" key="12">
    <source>
        <dbReference type="SAM" id="Coils"/>
    </source>
</evidence>
<evidence type="ECO:0000256" key="6">
    <source>
        <dbReference type="ARBA" id="ARBA00022683"/>
    </source>
</evidence>
<keyword evidence="10 13" id="KW-0472">Membrane</keyword>
<feature type="transmembrane region" description="Helical" evidence="13">
    <location>
        <begin position="340"/>
        <end position="361"/>
    </location>
</feature>
<evidence type="ECO:0000256" key="7">
    <source>
        <dbReference type="ARBA" id="ARBA00022692"/>
    </source>
</evidence>
<evidence type="ECO:0000256" key="5">
    <source>
        <dbReference type="ARBA" id="ARBA00022679"/>
    </source>
</evidence>
<evidence type="ECO:0000256" key="1">
    <source>
        <dbReference type="ARBA" id="ARBA00004651"/>
    </source>
</evidence>
<dbReference type="GO" id="GO:0009401">
    <property type="term" value="P:phosphoenolpyruvate-dependent sugar phosphotransferase system"/>
    <property type="evidence" value="ECO:0007669"/>
    <property type="project" value="UniProtKB-KW"/>
</dbReference>
<keyword evidence="8" id="KW-0418">Kinase</keyword>
<dbReference type="GO" id="GO:0008982">
    <property type="term" value="F:protein-N(PI)-phosphohistidine-sugar phosphotransferase activity"/>
    <property type="evidence" value="ECO:0007669"/>
    <property type="project" value="InterPro"/>
</dbReference>
<protein>
    <submittedName>
        <fullName evidence="16">PTS system, sucrose-specific IIC component</fullName>
    </submittedName>
</protein>
<dbReference type="PANTHER" id="PTHR30175">
    <property type="entry name" value="PHOSPHOTRANSFERASE SYSTEM TRANSPORT PROTEIN"/>
    <property type="match status" value="1"/>
</dbReference>
<evidence type="ECO:0000313" key="16">
    <source>
        <dbReference type="EMBL" id="ALD66565.1"/>
    </source>
</evidence>
<dbReference type="Gene3D" id="3.30.1360.60">
    <property type="entry name" value="Glucose permease domain IIB"/>
    <property type="match status" value="1"/>
</dbReference>
<keyword evidence="9 13" id="KW-1133">Transmembrane helix</keyword>
<evidence type="ECO:0000256" key="9">
    <source>
        <dbReference type="ARBA" id="ARBA00022989"/>
    </source>
</evidence>
<keyword evidence="17" id="KW-1185">Reference proteome</keyword>
<feature type="active site" description="Phosphocysteine intermediate; for EIIB activity" evidence="11">
    <location>
        <position position="30"/>
    </location>
</feature>
<feature type="transmembrane region" description="Helical" evidence="13">
    <location>
        <begin position="400"/>
        <end position="419"/>
    </location>
</feature>
<organism evidence="16 17">
    <name type="scientific">Spiroplasma cantharicola</name>
    <dbReference type="NCBI Taxonomy" id="362837"/>
    <lineage>
        <taxon>Bacteria</taxon>
        <taxon>Bacillati</taxon>
        <taxon>Mycoplasmatota</taxon>
        <taxon>Mollicutes</taxon>
        <taxon>Entomoplasmatales</taxon>
        <taxon>Spiroplasmataceae</taxon>
        <taxon>Spiroplasma</taxon>
    </lineage>
</organism>
<keyword evidence="5" id="KW-0808">Transferase</keyword>